<dbReference type="Proteomes" id="UP000298030">
    <property type="component" value="Unassembled WGS sequence"/>
</dbReference>
<sequence>MTGPTIPPSTPTVNPCTHDVAVEDQLEPGLVDDFNPLFSEENDPYYTNYLSEPEPATPEPERYDLEFDEDYLTSCGISSFNPKLLKISNVEILFTLGRIPWSLSPNMNQTPPSVDMLASLIRQVQDFHLCTPTRAAYPLHYDPEARILAEFRWPYDPESGQRVPPSMLESYQRSHEFQAPCCLCAFIDSDRSYTESVIGIVASTESELTGQYIALCSHRRCGYTLWLERFFNLNGLKLRTFRKRDSALDPKEWNYIAGSPSLSAPLCAGFLPQILPAVGAKQHLQIASQPSATKDTMEQLFWDFACGLSWERFCRVFVQCLVCKSVAFREGLFLHHHCAAPGPVPRSTRPDNASTDVGGDHGARAPSRARVRLSKVNGRLVSIRVAAGDRGRTYTVHQRSSRRAPALCRSCSSRHAPPYDSDTEIVPDSEPEAEEQSD</sequence>
<accession>A0A4Y7SUU0</accession>
<dbReference type="EMBL" id="QPFP01000055">
    <property type="protein sequence ID" value="TEB25636.1"/>
    <property type="molecule type" value="Genomic_DNA"/>
</dbReference>
<keyword evidence="3" id="KW-1185">Reference proteome</keyword>
<proteinExistence type="predicted"/>
<organism evidence="2 3">
    <name type="scientific">Coprinellus micaceus</name>
    <name type="common">Glistening ink-cap mushroom</name>
    <name type="synonym">Coprinus micaceus</name>
    <dbReference type="NCBI Taxonomy" id="71717"/>
    <lineage>
        <taxon>Eukaryota</taxon>
        <taxon>Fungi</taxon>
        <taxon>Dikarya</taxon>
        <taxon>Basidiomycota</taxon>
        <taxon>Agaricomycotina</taxon>
        <taxon>Agaricomycetes</taxon>
        <taxon>Agaricomycetidae</taxon>
        <taxon>Agaricales</taxon>
        <taxon>Agaricineae</taxon>
        <taxon>Psathyrellaceae</taxon>
        <taxon>Coprinellus</taxon>
    </lineage>
</organism>
<dbReference type="AlphaFoldDB" id="A0A4Y7SUU0"/>
<feature type="compositionally biased region" description="Acidic residues" evidence="1">
    <location>
        <begin position="421"/>
        <end position="438"/>
    </location>
</feature>
<feature type="region of interest" description="Disordered" evidence="1">
    <location>
        <begin position="392"/>
        <end position="438"/>
    </location>
</feature>
<gene>
    <name evidence="2" type="ORF">FA13DRAFT_1796329</name>
</gene>
<dbReference type="OrthoDB" id="2611509at2759"/>
<evidence type="ECO:0000256" key="1">
    <source>
        <dbReference type="SAM" id="MobiDB-lite"/>
    </source>
</evidence>
<evidence type="ECO:0000313" key="3">
    <source>
        <dbReference type="Proteomes" id="UP000298030"/>
    </source>
</evidence>
<evidence type="ECO:0000313" key="2">
    <source>
        <dbReference type="EMBL" id="TEB25636.1"/>
    </source>
</evidence>
<reference evidence="2 3" key="1">
    <citation type="journal article" date="2019" name="Nat. Ecol. Evol.">
        <title>Megaphylogeny resolves global patterns of mushroom evolution.</title>
        <authorList>
            <person name="Varga T."/>
            <person name="Krizsan K."/>
            <person name="Foldi C."/>
            <person name="Dima B."/>
            <person name="Sanchez-Garcia M."/>
            <person name="Sanchez-Ramirez S."/>
            <person name="Szollosi G.J."/>
            <person name="Szarkandi J.G."/>
            <person name="Papp V."/>
            <person name="Albert L."/>
            <person name="Andreopoulos W."/>
            <person name="Angelini C."/>
            <person name="Antonin V."/>
            <person name="Barry K.W."/>
            <person name="Bougher N.L."/>
            <person name="Buchanan P."/>
            <person name="Buyck B."/>
            <person name="Bense V."/>
            <person name="Catcheside P."/>
            <person name="Chovatia M."/>
            <person name="Cooper J."/>
            <person name="Damon W."/>
            <person name="Desjardin D."/>
            <person name="Finy P."/>
            <person name="Geml J."/>
            <person name="Haridas S."/>
            <person name="Hughes K."/>
            <person name="Justo A."/>
            <person name="Karasinski D."/>
            <person name="Kautmanova I."/>
            <person name="Kiss B."/>
            <person name="Kocsube S."/>
            <person name="Kotiranta H."/>
            <person name="LaButti K.M."/>
            <person name="Lechner B.E."/>
            <person name="Liimatainen K."/>
            <person name="Lipzen A."/>
            <person name="Lukacs Z."/>
            <person name="Mihaltcheva S."/>
            <person name="Morgado L.N."/>
            <person name="Niskanen T."/>
            <person name="Noordeloos M.E."/>
            <person name="Ohm R.A."/>
            <person name="Ortiz-Santana B."/>
            <person name="Ovrebo C."/>
            <person name="Racz N."/>
            <person name="Riley R."/>
            <person name="Savchenko A."/>
            <person name="Shiryaev A."/>
            <person name="Soop K."/>
            <person name="Spirin V."/>
            <person name="Szebenyi C."/>
            <person name="Tomsovsky M."/>
            <person name="Tulloss R.E."/>
            <person name="Uehling J."/>
            <person name="Grigoriev I.V."/>
            <person name="Vagvolgyi C."/>
            <person name="Papp T."/>
            <person name="Martin F.M."/>
            <person name="Miettinen O."/>
            <person name="Hibbett D.S."/>
            <person name="Nagy L.G."/>
        </authorList>
    </citation>
    <scope>NUCLEOTIDE SEQUENCE [LARGE SCALE GENOMIC DNA]</scope>
    <source>
        <strain evidence="2 3">FP101781</strain>
    </source>
</reference>
<protein>
    <submittedName>
        <fullName evidence="2">Uncharacterized protein</fullName>
    </submittedName>
</protein>
<comment type="caution">
    <text evidence="2">The sequence shown here is derived from an EMBL/GenBank/DDBJ whole genome shotgun (WGS) entry which is preliminary data.</text>
</comment>
<name>A0A4Y7SUU0_COPMI</name>
<feature type="region of interest" description="Disordered" evidence="1">
    <location>
        <begin position="343"/>
        <end position="369"/>
    </location>
</feature>